<dbReference type="EMBL" id="KT454971">
    <property type="protein sequence ID" value="ALI58933.1"/>
    <property type="molecule type" value="Genomic_DNA"/>
</dbReference>
<evidence type="ECO:0000313" key="2">
    <source>
        <dbReference type="EMBL" id="RPL99423.1"/>
    </source>
</evidence>
<dbReference type="PATRIC" id="fig|287.1484.peg.5882"/>
<dbReference type="RefSeq" id="WP_009314053.1">
    <property type="nucleotide sequence ID" value="NZ_CAADJR010000002.1"/>
</dbReference>
<reference evidence="2 3" key="3">
    <citation type="submission" date="2019-01" db="EMBL/GenBank/DDBJ databases">
        <title>The Pseudomonas aeruginosa pan-genome provides new insights on its population structure, horizontal gene transfer and pathogenicity.</title>
        <authorList>
            <person name="Freschi L."/>
            <person name="Vincent A.T."/>
            <person name="Jeukens J."/>
            <person name="Emond-Rheault J.-G."/>
            <person name="Kukavica-Ibrulj I."/>
            <person name="Dupont M.-J."/>
            <person name="Charette S.J."/>
            <person name="Boyle B."/>
            <person name="Levesque R.C."/>
        </authorList>
    </citation>
    <scope>NUCLEOTIDE SEQUENCE [LARGE SCALE GENOMIC DNA]</scope>
    <source>
        <strain evidence="2 3">PA-W36</strain>
    </source>
</reference>
<gene>
    <name evidence="1" type="ORF">CCBH4851_00229</name>
    <name evidence="2" type="ORF">IPC1295_34095</name>
</gene>
<sequence>MPSRTIEEQFDRVEEFNSLLGAAELNAATTWEEEFTADLRANFQRYGPRMFLSESQHTTLERIANQ</sequence>
<evidence type="ECO:0000313" key="3">
    <source>
        <dbReference type="Proteomes" id="UP000284767"/>
    </source>
</evidence>
<dbReference type="AlphaFoldDB" id="A0A0Q0XAG6"/>
<evidence type="ECO:0000313" key="1">
    <source>
        <dbReference type="EMBL" id="ALI58933.1"/>
    </source>
</evidence>
<protein>
    <submittedName>
        <fullName evidence="1">Uncharacterized protein</fullName>
    </submittedName>
</protein>
<proteinExistence type="predicted"/>
<accession>A0A0Q0XAG6</accession>
<organism evidence="1">
    <name type="scientific">Pseudomonas aeruginosa</name>
    <dbReference type="NCBI Taxonomy" id="287"/>
    <lineage>
        <taxon>Bacteria</taxon>
        <taxon>Pseudomonadati</taxon>
        <taxon>Pseudomonadota</taxon>
        <taxon>Gammaproteobacteria</taxon>
        <taxon>Pseudomonadales</taxon>
        <taxon>Pseudomonadaceae</taxon>
        <taxon>Pseudomonas</taxon>
    </lineage>
</organism>
<reference evidence="1" key="1">
    <citation type="submission" date="2015-08" db="EMBL/GenBank/DDBJ databases">
        <title>Pseudomonas aeruginosa strain CCBH4851 chromosome region.</title>
        <authorList>
            <person name="Silveira M.C."/>
            <person name="Carvalho-Assef A.P.D."/>
            <person name="Albano R.M."/>
        </authorList>
    </citation>
    <scope>NUCLEOTIDE SEQUENCE</scope>
    <source>
        <strain evidence="1">CCBH4851</strain>
    </source>
</reference>
<dbReference type="EMBL" id="NSNE01000068">
    <property type="protein sequence ID" value="RPL99423.1"/>
    <property type="molecule type" value="Genomic_DNA"/>
</dbReference>
<name>A0A0Q0XAG6_PSEAI</name>
<dbReference type="Proteomes" id="UP000284767">
    <property type="component" value="Unassembled WGS sequence"/>
</dbReference>
<reference evidence="2 3" key="2">
    <citation type="submission" date="2017-08" db="EMBL/GenBank/DDBJ databases">
        <authorList>
            <person name="Feschi L."/>
            <person name="Jeukens J."/>
            <person name="Emond-Rheault J.-G."/>
            <person name="Kukavica-Ibrulj I."/>
            <person name="Boyle B."/>
            <person name="Levesque R.C."/>
        </authorList>
    </citation>
    <scope>NUCLEOTIDE SEQUENCE [LARGE SCALE GENOMIC DNA]</scope>
    <source>
        <strain evidence="2 3">PA-W36</strain>
    </source>
</reference>